<accession>R7MWP1</accession>
<organism evidence="1">
    <name type="scientific">Megasphaera elsdenii CAG:570</name>
    <dbReference type="NCBI Taxonomy" id="1263087"/>
    <lineage>
        <taxon>Bacteria</taxon>
        <taxon>Bacillati</taxon>
        <taxon>Bacillota</taxon>
        <taxon>Negativicutes</taxon>
        <taxon>Veillonellales</taxon>
        <taxon>Veillonellaceae</taxon>
        <taxon>Megasphaera</taxon>
    </lineage>
</organism>
<sequence length="237" mass="26518">MVEVEHSSLSPFKEDFLAFTDIEIGRIVRILYILADLVGIAEVFFEDFIIIEAFAAIIFFKETVFKVNIDAQFLGKDIAVHEVADADAYAVDFVGIARSDAVFRRADLSVALELFIFFINADMIRHDDMRTRGNFQFADLHAFGGHAFDFFKEDFRIDNDAAADDAGFVGKEDSRRQETQCKGLIVDDDRMAGVIPTLGADDDIGLLGQIIYDLTFTFVAPLGSDYHCCSHVFNIPS</sequence>
<dbReference type="EMBL" id="CBKE010000318">
    <property type="protein sequence ID" value="CDF05619.1"/>
    <property type="molecule type" value="Genomic_DNA"/>
</dbReference>
<evidence type="ECO:0000313" key="1">
    <source>
        <dbReference type="EMBL" id="CDF05619.1"/>
    </source>
</evidence>
<dbReference type="AlphaFoldDB" id="R7MWP1"/>
<comment type="caution">
    <text evidence="1">The sequence shown here is derived from an EMBL/GenBank/DDBJ whole genome shotgun (WGS) entry which is preliminary data.</text>
</comment>
<reference evidence="1" key="1">
    <citation type="submission" date="2012-11" db="EMBL/GenBank/DDBJ databases">
        <title>Dependencies among metagenomic species, viruses, plasmids and units of genetic variation.</title>
        <authorList>
            <person name="Nielsen H.B."/>
            <person name="Almeida M."/>
            <person name="Juncker A.S."/>
            <person name="Rasmussen S."/>
            <person name="Li J."/>
            <person name="Sunagawa S."/>
            <person name="Plichta D."/>
            <person name="Gautier L."/>
            <person name="Le Chatelier E."/>
            <person name="Peletier E."/>
            <person name="Bonde I."/>
            <person name="Nielsen T."/>
            <person name="Manichanh C."/>
            <person name="Arumugam M."/>
            <person name="Batto J."/>
            <person name="Santos M.B.Q.D."/>
            <person name="Blom N."/>
            <person name="Borruel N."/>
            <person name="Burgdorf K.S."/>
            <person name="Boumezbeur F."/>
            <person name="Casellas F."/>
            <person name="Dore J."/>
            <person name="Guarner F."/>
            <person name="Hansen T."/>
            <person name="Hildebrand F."/>
            <person name="Kaas R.S."/>
            <person name="Kennedy S."/>
            <person name="Kristiansen K."/>
            <person name="Kultima J.R."/>
            <person name="Leonard P."/>
            <person name="Levenez F."/>
            <person name="Lund O."/>
            <person name="Moumen B."/>
            <person name="Le Paslier D."/>
            <person name="Pons N."/>
            <person name="Pedersen O."/>
            <person name="Prifti E."/>
            <person name="Qin J."/>
            <person name="Raes J."/>
            <person name="Tap J."/>
            <person name="Tims S."/>
            <person name="Ussery D.W."/>
            <person name="Yamada T."/>
            <person name="MetaHit consortium"/>
            <person name="Renault P."/>
            <person name="Sicheritz-Ponten T."/>
            <person name="Bork P."/>
            <person name="Wang J."/>
            <person name="Brunak S."/>
            <person name="Ehrlich S.D."/>
        </authorList>
    </citation>
    <scope>NUCLEOTIDE SEQUENCE [LARGE SCALE GENOMIC DNA]</scope>
</reference>
<proteinExistence type="predicted"/>
<protein>
    <submittedName>
        <fullName evidence="1">Uncharacterized protein</fullName>
    </submittedName>
</protein>
<dbReference type="Proteomes" id="UP000017908">
    <property type="component" value="Unassembled WGS sequence"/>
</dbReference>
<name>R7MWP1_MEGEL</name>
<gene>
    <name evidence="1" type="ORF">BN715_01875</name>
</gene>